<proteinExistence type="predicted"/>
<gene>
    <name evidence="1" type="ordered locus">Murru_0562</name>
</gene>
<evidence type="ECO:0000313" key="2">
    <source>
        <dbReference type="Proteomes" id="UP000008908"/>
    </source>
</evidence>
<reference evidence="2" key="1">
    <citation type="submission" date="2011-08" db="EMBL/GenBank/DDBJ databases">
        <title>The complete genome of Muricauda ruestringensis DSM 13258.</title>
        <authorList>
            <person name="Lucas S."/>
            <person name="Han J."/>
            <person name="Lapidus A."/>
            <person name="Bruce D."/>
            <person name="Goodwin L."/>
            <person name="Pitluck S."/>
            <person name="Peters L."/>
            <person name="Kyrpides N."/>
            <person name="Mavromatis K."/>
            <person name="Ivanova N."/>
            <person name="Ovchinnikova G."/>
            <person name="Teshima H."/>
            <person name="Detter J.C."/>
            <person name="Tapia R."/>
            <person name="Han C."/>
            <person name="Land M."/>
            <person name="Hauser L."/>
            <person name="Markowitz V."/>
            <person name="Cheng J.-F."/>
            <person name="Hugenholtz P."/>
            <person name="Woyke T."/>
            <person name="Wu D."/>
            <person name="Spring S."/>
            <person name="Schroeder M."/>
            <person name="Brambilla E."/>
            <person name="Klenk H.-P."/>
            <person name="Eisen J.A."/>
        </authorList>
    </citation>
    <scope>NUCLEOTIDE SEQUENCE [LARGE SCALE GENOMIC DNA]</scope>
    <source>
        <strain evidence="2">DSM 13258 / LMG 19739 / B1</strain>
    </source>
</reference>
<dbReference type="AlphaFoldDB" id="G2PS23"/>
<dbReference type="Proteomes" id="UP000008908">
    <property type="component" value="Chromosome"/>
</dbReference>
<evidence type="ECO:0000313" key="1">
    <source>
        <dbReference type="EMBL" id="AEM69613.1"/>
    </source>
</evidence>
<dbReference type="KEGG" id="mrs:Murru_0562"/>
<protein>
    <submittedName>
        <fullName evidence="1">Uncharacterized protein</fullName>
    </submittedName>
</protein>
<sequence length="31" mass="3664">MQKPILKIFKNICIEKIYNPHILRNVATPDL</sequence>
<name>G2PS23_ALLRU</name>
<reference evidence="1 2" key="2">
    <citation type="journal article" date="2012" name="Stand. Genomic Sci.">
        <title>Complete genome sequence of the facultatively anaerobic, appendaged bacterium Muricauda ruestringensis type strain (B1(T)).</title>
        <authorList>
            <person name="Huntemann M."/>
            <person name="Teshima H."/>
            <person name="Lapidus A."/>
            <person name="Nolan M."/>
            <person name="Lucas S."/>
            <person name="Hammon N."/>
            <person name="Deshpande S."/>
            <person name="Cheng J.F."/>
            <person name="Tapia R."/>
            <person name="Goodwin L.A."/>
            <person name="Pitluck S."/>
            <person name="Liolios K."/>
            <person name="Pagani I."/>
            <person name="Ivanova N."/>
            <person name="Mavromatis K."/>
            <person name="Mikhailova N."/>
            <person name="Pati A."/>
            <person name="Chen A."/>
            <person name="Palaniappan K."/>
            <person name="Land M."/>
            <person name="Hauser L."/>
            <person name="Pan C."/>
            <person name="Brambilla E.M."/>
            <person name="Rohde M."/>
            <person name="Spring S."/>
            <person name="Goker M."/>
            <person name="Detter J.C."/>
            <person name="Bristow J."/>
            <person name="Eisen J.A."/>
            <person name="Markowitz V."/>
            <person name="Hugenholtz P."/>
            <person name="Kyrpides N.C."/>
            <person name="Klenk H.P."/>
            <person name="Woyke T."/>
        </authorList>
    </citation>
    <scope>NUCLEOTIDE SEQUENCE [LARGE SCALE GENOMIC DNA]</scope>
    <source>
        <strain evidence="2">DSM 13258 / LMG 19739 / B1</strain>
    </source>
</reference>
<accession>G2PS23</accession>
<dbReference type="EMBL" id="CP002999">
    <property type="protein sequence ID" value="AEM69613.1"/>
    <property type="molecule type" value="Genomic_DNA"/>
</dbReference>
<dbReference type="HOGENOM" id="CLU_3397462_0_0_10"/>
<keyword evidence="2" id="KW-1185">Reference proteome</keyword>
<organism evidence="1 2">
    <name type="scientific">Allomuricauda ruestringensis (strain DSM 13258 / CIP 107369 / LMG 19739 / B1)</name>
    <name type="common">Muricauda ruestringensis</name>
    <dbReference type="NCBI Taxonomy" id="886377"/>
    <lineage>
        <taxon>Bacteria</taxon>
        <taxon>Pseudomonadati</taxon>
        <taxon>Bacteroidota</taxon>
        <taxon>Flavobacteriia</taxon>
        <taxon>Flavobacteriales</taxon>
        <taxon>Flavobacteriaceae</taxon>
        <taxon>Flagellimonas</taxon>
    </lineage>
</organism>